<dbReference type="Proteomes" id="UP000237684">
    <property type="component" value="Unassembled WGS sequence"/>
</dbReference>
<name>A0A2S8SPW2_9BACT</name>
<comment type="caution">
    <text evidence="1">The sequence shown here is derived from an EMBL/GenBank/DDBJ whole genome shotgun (WGS) entry which is preliminary data.</text>
</comment>
<evidence type="ECO:0000313" key="2">
    <source>
        <dbReference type="Proteomes" id="UP000237684"/>
    </source>
</evidence>
<dbReference type="EMBL" id="NIGF01000021">
    <property type="protein sequence ID" value="PQV62816.1"/>
    <property type="molecule type" value="Genomic_DNA"/>
</dbReference>
<protein>
    <submittedName>
        <fullName evidence="1">Uncharacterized protein</fullName>
    </submittedName>
</protein>
<evidence type="ECO:0000313" key="1">
    <source>
        <dbReference type="EMBL" id="PQV62816.1"/>
    </source>
</evidence>
<dbReference type="AlphaFoldDB" id="A0A2S8SPW2"/>
<organism evidence="1 2">
    <name type="scientific">Abditibacterium utsteinense</name>
    <dbReference type="NCBI Taxonomy" id="1960156"/>
    <lineage>
        <taxon>Bacteria</taxon>
        <taxon>Pseudomonadati</taxon>
        <taxon>Abditibacteriota</taxon>
        <taxon>Abditibacteriia</taxon>
        <taxon>Abditibacteriales</taxon>
        <taxon>Abditibacteriaceae</taxon>
        <taxon>Abditibacterium</taxon>
    </lineage>
</organism>
<sequence>MTTLKVPRSPQTPFKSAGTRTNFFESLPTTMKTWRRLPFTVLALWAMLFTLVPQTVWSCPMTGRVDVAARVCVGMKSMANGEMPCAGSGNKCCKPLSVPASQSSDGSGQSQAFAATSPTFGILYFALSSVEVLPFVVPSVETSQAPAVRVYLARFANSPPSFWTQHQSISLAGRAPPVL</sequence>
<accession>A0A2S8SPW2</accession>
<reference evidence="1 2" key="1">
    <citation type="journal article" date="2018" name="Syst. Appl. Microbiol.">
        <title>Abditibacterium utsteinense sp. nov., the first cultivated member of candidate phylum FBP, isolated from ice-free Antarctic soil samples.</title>
        <authorList>
            <person name="Tahon G."/>
            <person name="Tytgat B."/>
            <person name="Lebbe L."/>
            <person name="Carlier A."/>
            <person name="Willems A."/>
        </authorList>
    </citation>
    <scope>NUCLEOTIDE SEQUENCE [LARGE SCALE GENOMIC DNA]</scope>
    <source>
        <strain evidence="1 2">LMG 29911</strain>
    </source>
</reference>
<proteinExistence type="predicted"/>
<dbReference type="InParanoid" id="A0A2S8SPW2"/>
<gene>
    <name evidence="1" type="ORF">B1R32_12128</name>
</gene>
<keyword evidence="2" id="KW-1185">Reference proteome</keyword>